<evidence type="ECO:0000313" key="3">
    <source>
        <dbReference type="EMBL" id="MBW4544423.1"/>
    </source>
</evidence>
<evidence type="ECO:0000256" key="1">
    <source>
        <dbReference type="SAM" id="MobiDB-lite"/>
    </source>
</evidence>
<evidence type="ECO:0000259" key="2">
    <source>
        <dbReference type="Pfam" id="PF14238"/>
    </source>
</evidence>
<feature type="compositionally biased region" description="Low complexity" evidence="1">
    <location>
        <begin position="199"/>
        <end position="290"/>
    </location>
</feature>
<name>A0A951U8M7_9CYAN</name>
<evidence type="ECO:0000313" key="4">
    <source>
        <dbReference type="Proteomes" id="UP000753908"/>
    </source>
</evidence>
<feature type="region of interest" description="Disordered" evidence="1">
    <location>
        <begin position="180"/>
        <end position="306"/>
    </location>
</feature>
<feature type="compositionally biased region" description="Pro residues" evidence="1">
    <location>
        <begin position="189"/>
        <end position="198"/>
    </location>
</feature>
<dbReference type="EMBL" id="JAHHIF010000008">
    <property type="protein sequence ID" value="MBW4544423.1"/>
    <property type="molecule type" value="Genomic_DNA"/>
</dbReference>
<reference evidence="3" key="2">
    <citation type="journal article" date="2022" name="Microbiol. Resour. Announc.">
        <title>Metagenome Sequencing to Explore Phylogenomics of Terrestrial Cyanobacteria.</title>
        <authorList>
            <person name="Ward R.D."/>
            <person name="Stajich J.E."/>
            <person name="Johansen J.R."/>
            <person name="Huntemann M."/>
            <person name="Clum A."/>
            <person name="Foster B."/>
            <person name="Foster B."/>
            <person name="Roux S."/>
            <person name="Palaniappan K."/>
            <person name="Varghese N."/>
            <person name="Mukherjee S."/>
            <person name="Reddy T.B.K."/>
            <person name="Daum C."/>
            <person name="Copeland A."/>
            <person name="Chen I.A."/>
            <person name="Ivanova N.N."/>
            <person name="Kyrpides N.C."/>
            <person name="Shapiro N."/>
            <person name="Eloe-Fadrosh E.A."/>
            <person name="Pietrasiak N."/>
        </authorList>
    </citation>
    <scope>NUCLEOTIDE SEQUENCE</scope>
    <source>
        <strain evidence="3">CPER-KK1</strain>
    </source>
</reference>
<gene>
    <name evidence="3" type="ORF">KME25_08275</name>
</gene>
<dbReference type="AlphaFoldDB" id="A0A951U8M7"/>
<accession>A0A951U8M7</accession>
<dbReference type="Pfam" id="PF14238">
    <property type="entry name" value="DUF4340"/>
    <property type="match status" value="1"/>
</dbReference>
<comment type="caution">
    <text evidence="3">The sequence shown here is derived from an EMBL/GenBank/DDBJ whole genome shotgun (WGS) entry which is preliminary data.</text>
</comment>
<protein>
    <submittedName>
        <fullName evidence="3">DUF4340 domain-containing protein</fullName>
    </submittedName>
</protein>
<reference evidence="3" key="1">
    <citation type="submission" date="2021-05" db="EMBL/GenBank/DDBJ databases">
        <authorList>
            <person name="Pietrasiak N."/>
            <person name="Ward R."/>
            <person name="Stajich J.E."/>
            <person name="Kurbessoian T."/>
        </authorList>
    </citation>
    <scope>NUCLEOTIDE SEQUENCE</scope>
    <source>
        <strain evidence="3">CPER-KK1</strain>
    </source>
</reference>
<proteinExistence type="predicted"/>
<dbReference type="Proteomes" id="UP000753908">
    <property type="component" value="Unassembled WGS sequence"/>
</dbReference>
<feature type="domain" description="DUF4340" evidence="2">
    <location>
        <begin position="74"/>
        <end position="182"/>
    </location>
</feature>
<sequence length="306" mass="32065">MKLQRTTLVLVVSALLLGGFVYFYEIQGAPKREAIKTTKQPIFGFKNDQIQSLTIDGNQETLEFERVSEPVPGWQMKKPKEAAASDAAVSFLVNLLVEGKSDRSFPVSANQLQEYGLDKPQATVEVKLKDQKTHKLILGKPDFNRSFLYAQVDPPSGASQPLQVLLVPVDFEYAVNRPLSEWESKPETPEPSPSPSASPQPSATSESPTPTPSASVSPSPTPSPSASVSPSPKPTPSASASPSTKPTPSASASPSPNPSPSASASPSPNPSPSASVSPSPKPSPSTSTSPSPSPNPSPSASGDSNR</sequence>
<organism evidence="3 4">
    <name type="scientific">Symplocastrum torsivum CPER-KK1</name>
    <dbReference type="NCBI Taxonomy" id="450513"/>
    <lineage>
        <taxon>Bacteria</taxon>
        <taxon>Bacillati</taxon>
        <taxon>Cyanobacteriota</taxon>
        <taxon>Cyanophyceae</taxon>
        <taxon>Oscillatoriophycideae</taxon>
        <taxon>Oscillatoriales</taxon>
        <taxon>Microcoleaceae</taxon>
        <taxon>Symplocastrum</taxon>
    </lineage>
</organism>
<dbReference type="InterPro" id="IPR025641">
    <property type="entry name" value="DUF4340"/>
</dbReference>